<reference evidence="2 3" key="1">
    <citation type="submission" date="2024-02" db="EMBL/GenBank/DDBJ databases">
        <title>Bacteria isolated from the canopy kelp, Nereocystis luetkeana.</title>
        <authorList>
            <person name="Pfister C.A."/>
            <person name="Younker I.T."/>
            <person name="Light S.H."/>
        </authorList>
    </citation>
    <scope>NUCLEOTIDE SEQUENCE [LARGE SCALE GENOMIC DNA]</scope>
    <source>
        <strain evidence="2 3">TI.4.07</strain>
    </source>
</reference>
<evidence type="ECO:0000313" key="3">
    <source>
        <dbReference type="Proteomes" id="UP001379949"/>
    </source>
</evidence>
<protein>
    <submittedName>
        <fullName evidence="2">DUF3301 domain-containing protein</fullName>
    </submittedName>
</protein>
<comment type="caution">
    <text evidence="2">The sequence shown here is derived from an EMBL/GenBank/DDBJ whole genome shotgun (WGS) entry which is preliminary data.</text>
</comment>
<evidence type="ECO:0000313" key="2">
    <source>
        <dbReference type="EMBL" id="MEL0612764.1"/>
    </source>
</evidence>
<feature type="transmembrane region" description="Helical" evidence="1">
    <location>
        <begin position="6"/>
        <end position="22"/>
    </location>
</feature>
<dbReference type="EMBL" id="JBAKAR010000003">
    <property type="protein sequence ID" value="MEL0612764.1"/>
    <property type="molecule type" value="Genomic_DNA"/>
</dbReference>
<evidence type="ECO:0000256" key="1">
    <source>
        <dbReference type="SAM" id="Phobius"/>
    </source>
</evidence>
<proteinExistence type="predicted"/>
<keyword evidence="1" id="KW-0472">Membrane</keyword>
<accession>A0ABU9G561</accession>
<organism evidence="2 3">
    <name type="scientific">Marinomonas arenicola</name>
    <dbReference type="NCBI Taxonomy" id="569601"/>
    <lineage>
        <taxon>Bacteria</taxon>
        <taxon>Pseudomonadati</taxon>
        <taxon>Pseudomonadota</taxon>
        <taxon>Gammaproteobacteria</taxon>
        <taxon>Oceanospirillales</taxon>
        <taxon>Oceanospirillaceae</taxon>
        <taxon>Marinomonas</taxon>
    </lineage>
</organism>
<dbReference type="RefSeq" id="WP_341563916.1">
    <property type="nucleotide sequence ID" value="NZ_JBAKAQ010000003.1"/>
</dbReference>
<keyword evidence="1" id="KW-1133">Transmembrane helix</keyword>
<dbReference type="Pfam" id="PF11743">
    <property type="entry name" value="DUF3301"/>
    <property type="match status" value="1"/>
</dbReference>
<name>A0ABU9G561_9GAMM</name>
<dbReference type="InterPro" id="IPR021732">
    <property type="entry name" value="DUF3301"/>
</dbReference>
<dbReference type="Proteomes" id="UP001379949">
    <property type="component" value="Unassembled WGS sequence"/>
</dbReference>
<gene>
    <name evidence="2" type="ORF">V6242_06375</name>
</gene>
<sequence length="104" mass="12225">MNLQLSDIIFFLIIAMLFYGWWRNSTIRERAIMTAKSHCQELNLQLLDESVAGDGWKPCWANHQPCIKRTYQFEFSSTGRMRYQGRIVFVGNKIATIWLSPHDI</sequence>
<keyword evidence="3" id="KW-1185">Reference proteome</keyword>
<keyword evidence="1" id="KW-0812">Transmembrane</keyword>